<accession>A0ABT8LAD0</accession>
<proteinExistence type="inferred from homology"/>
<organism evidence="13 14">
    <name type="scientific">Agaribacillus aureus</name>
    <dbReference type="NCBI Taxonomy" id="3051825"/>
    <lineage>
        <taxon>Bacteria</taxon>
        <taxon>Pseudomonadati</taxon>
        <taxon>Bacteroidota</taxon>
        <taxon>Cytophagia</taxon>
        <taxon>Cytophagales</taxon>
        <taxon>Splendidivirgaceae</taxon>
        <taxon>Agaribacillus</taxon>
    </lineage>
</organism>
<feature type="domain" description="TonB-dependent receptor-like beta-barrel" evidence="11">
    <location>
        <begin position="248"/>
        <end position="709"/>
    </location>
</feature>
<dbReference type="EMBL" id="JAUJEB010000002">
    <property type="protein sequence ID" value="MDN5213228.1"/>
    <property type="molecule type" value="Genomic_DNA"/>
</dbReference>
<evidence type="ECO:0000256" key="3">
    <source>
        <dbReference type="ARBA" id="ARBA00022452"/>
    </source>
</evidence>
<evidence type="ECO:0000256" key="5">
    <source>
        <dbReference type="ARBA" id="ARBA00022729"/>
    </source>
</evidence>
<dbReference type="InterPro" id="IPR010917">
    <property type="entry name" value="TonB_rcpt_CS"/>
</dbReference>
<dbReference type="InterPro" id="IPR036942">
    <property type="entry name" value="Beta-barrel_TonB_sf"/>
</dbReference>
<evidence type="ECO:0000256" key="8">
    <source>
        <dbReference type="ARBA" id="ARBA00023237"/>
    </source>
</evidence>
<keyword evidence="4" id="KW-0812">Transmembrane</keyword>
<dbReference type="SUPFAM" id="SSF56935">
    <property type="entry name" value="Porins"/>
    <property type="match status" value="1"/>
</dbReference>
<evidence type="ECO:0000313" key="13">
    <source>
        <dbReference type="EMBL" id="MDN5213228.1"/>
    </source>
</evidence>
<keyword evidence="7 9" id="KW-0472">Membrane</keyword>
<dbReference type="Pfam" id="PF13715">
    <property type="entry name" value="CarbopepD_reg_2"/>
    <property type="match status" value="1"/>
</dbReference>
<dbReference type="Gene3D" id="2.40.170.20">
    <property type="entry name" value="TonB-dependent receptor, beta-barrel domain"/>
    <property type="match status" value="1"/>
</dbReference>
<comment type="similarity">
    <text evidence="9">Belongs to the TonB-dependent receptor family.</text>
</comment>
<evidence type="ECO:0000256" key="1">
    <source>
        <dbReference type="ARBA" id="ARBA00004571"/>
    </source>
</evidence>
<dbReference type="RefSeq" id="WP_346758568.1">
    <property type="nucleotide sequence ID" value="NZ_JAUJEB010000002.1"/>
</dbReference>
<keyword evidence="8" id="KW-0998">Cell outer membrane</keyword>
<comment type="caution">
    <text evidence="13">The sequence shown here is derived from an EMBL/GenBank/DDBJ whole genome shotgun (WGS) entry which is preliminary data.</text>
</comment>
<evidence type="ECO:0000259" key="12">
    <source>
        <dbReference type="Pfam" id="PF07715"/>
    </source>
</evidence>
<dbReference type="Pfam" id="PF00593">
    <property type="entry name" value="TonB_dep_Rec_b-barrel"/>
    <property type="match status" value="1"/>
</dbReference>
<feature type="signal peptide" evidence="10">
    <location>
        <begin position="1"/>
        <end position="23"/>
    </location>
</feature>
<dbReference type="InterPro" id="IPR039426">
    <property type="entry name" value="TonB-dep_rcpt-like"/>
</dbReference>
<evidence type="ECO:0000313" key="14">
    <source>
        <dbReference type="Proteomes" id="UP001172083"/>
    </source>
</evidence>
<keyword evidence="3" id="KW-1134">Transmembrane beta strand</keyword>
<evidence type="ECO:0000256" key="7">
    <source>
        <dbReference type="ARBA" id="ARBA00023136"/>
    </source>
</evidence>
<dbReference type="Pfam" id="PF07715">
    <property type="entry name" value="Plug"/>
    <property type="match status" value="1"/>
</dbReference>
<reference evidence="13" key="1">
    <citation type="submission" date="2023-06" db="EMBL/GenBank/DDBJ databases">
        <title>Genomic of Agaribacillus aureum.</title>
        <authorList>
            <person name="Wang G."/>
        </authorList>
    </citation>
    <scope>NUCLEOTIDE SEQUENCE</scope>
    <source>
        <strain evidence="13">BMA12</strain>
    </source>
</reference>
<name>A0ABT8LAD0_9BACT</name>
<dbReference type="SUPFAM" id="SSF49464">
    <property type="entry name" value="Carboxypeptidase regulatory domain-like"/>
    <property type="match status" value="1"/>
</dbReference>
<evidence type="ECO:0000256" key="10">
    <source>
        <dbReference type="SAM" id="SignalP"/>
    </source>
</evidence>
<keyword evidence="14" id="KW-1185">Reference proteome</keyword>
<dbReference type="InterPro" id="IPR000531">
    <property type="entry name" value="Beta-barrel_TonB"/>
</dbReference>
<evidence type="ECO:0000256" key="9">
    <source>
        <dbReference type="RuleBase" id="RU003357"/>
    </source>
</evidence>
<dbReference type="Gene3D" id="2.60.40.1120">
    <property type="entry name" value="Carboxypeptidase-like, regulatory domain"/>
    <property type="match status" value="1"/>
</dbReference>
<dbReference type="InterPro" id="IPR012910">
    <property type="entry name" value="Plug_dom"/>
</dbReference>
<sequence length="802" mass="89826">MEKYLLFGLFLFLACLCVHPTQATQFSDSCTYKIQGSIVDAKTKQPIPFAAVMIKNKQQGVVADKHGKFLLDKLCGREHTLVCSSVGYKPATHHHDAHHKEPVIYMAPSASELKSVVVEGEAIVGDMQSIALDKIDGAELATKATRSLASAIGDIQGITFISTGSNVQLPVIHGLYGNRILIINNGVKHGFQNWGSDHAPEIDITSADNISVLKGAAGVRYGPEALGGAVVVEGHPLNLSEKLHGNIASGYQTNGKGYHTNAHLGAGYEKFSYHLGGNYLRMGDRHAPDYSLTNTGMAERSANAGFRYHLPQWDFKVYYSYVDQDLGLLRSSVAESGNLFARSLTADEPLIIRDFSYDINEPRQNTTHHLANLAIDWHSDLGKLALLLSRQINQRQEYDVRRNADLPIIDLDLRTTDTRLEWSHPSFGGLEGTLGLQYFSQNNDNNPGTGTTPFIPNYNTSRFSVFVIESIQKGSNLFELGLRLDHEYNSVRGRETSQAIFRNDYSFTNVTASLGFVRDLSAHWQLRTNLGSAWRTPNMAELYSFGQHGFKTQFGLWRYYTNENGELRTDRVLTEEDDAAEPERGYKWINELTHQKDDHTFTLTAYAHLIDNYIFDRPVAVIGTIRGPMPVFIIDQADALFAGADLTYSRTFTKNLKGTLGASYLWSQNIRKNETLINQPPVNINTELSWKTPSFLGLDASKLTLQTSYSFRQFQAPRTVTPGELISGAVEITPDAEIFDFKDAPEGYFLGHFRWEWGLGSLGGQVEIRNILNTPYRDYLNQMRYFADEPGRNFLFTINYKF</sequence>
<keyword evidence="2" id="KW-0813">Transport</keyword>
<dbReference type="PANTHER" id="PTHR30069">
    <property type="entry name" value="TONB-DEPENDENT OUTER MEMBRANE RECEPTOR"/>
    <property type="match status" value="1"/>
</dbReference>
<dbReference type="Proteomes" id="UP001172083">
    <property type="component" value="Unassembled WGS sequence"/>
</dbReference>
<dbReference type="PROSITE" id="PS01156">
    <property type="entry name" value="TONB_DEPENDENT_REC_2"/>
    <property type="match status" value="1"/>
</dbReference>
<keyword evidence="6 9" id="KW-0798">TonB box</keyword>
<evidence type="ECO:0000259" key="11">
    <source>
        <dbReference type="Pfam" id="PF00593"/>
    </source>
</evidence>
<dbReference type="Gene3D" id="2.170.130.10">
    <property type="entry name" value="TonB-dependent receptor, plug domain"/>
    <property type="match status" value="1"/>
</dbReference>
<dbReference type="PANTHER" id="PTHR30069:SF40">
    <property type="entry name" value="TONB-DEPENDENT RECEPTOR NMB0964-RELATED"/>
    <property type="match status" value="1"/>
</dbReference>
<evidence type="ECO:0000256" key="4">
    <source>
        <dbReference type="ARBA" id="ARBA00022692"/>
    </source>
</evidence>
<evidence type="ECO:0000256" key="2">
    <source>
        <dbReference type="ARBA" id="ARBA00022448"/>
    </source>
</evidence>
<dbReference type="PROSITE" id="PS51257">
    <property type="entry name" value="PROKAR_LIPOPROTEIN"/>
    <property type="match status" value="1"/>
</dbReference>
<feature type="domain" description="TonB-dependent receptor plug" evidence="12">
    <location>
        <begin position="131"/>
        <end position="229"/>
    </location>
</feature>
<feature type="chain" id="PRO_5047532038" evidence="10">
    <location>
        <begin position="24"/>
        <end position="802"/>
    </location>
</feature>
<evidence type="ECO:0000256" key="6">
    <source>
        <dbReference type="ARBA" id="ARBA00023077"/>
    </source>
</evidence>
<dbReference type="InterPro" id="IPR008969">
    <property type="entry name" value="CarboxyPept-like_regulatory"/>
</dbReference>
<protein>
    <submittedName>
        <fullName evidence="13">TonB-dependent receptor</fullName>
    </submittedName>
</protein>
<comment type="subcellular location">
    <subcellularLocation>
        <location evidence="1">Cell outer membrane</location>
        <topology evidence="1">Multi-pass membrane protein</topology>
    </subcellularLocation>
</comment>
<keyword evidence="13" id="KW-0675">Receptor</keyword>
<keyword evidence="5 10" id="KW-0732">Signal</keyword>
<dbReference type="InterPro" id="IPR037066">
    <property type="entry name" value="Plug_dom_sf"/>
</dbReference>
<gene>
    <name evidence="13" type="ORF">QQ020_14260</name>
</gene>